<organism evidence="11 12">
    <name type="scientific">Micromonospora siamensis</name>
    <dbReference type="NCBI Taxonomy" id="299152"/>
    <lineage>
        <taxon>Bacteria</taxon>
        <taxon>Bacillati</taxon>
        <taxon>Actinomycetota</taxon>
        <taxon>Actinomycetes</taxon>
        <taxon>Micromonosporales</taxon>
        <taxon>Micromonosporaceae</taxon>
        <taxon>Micromonospora</taxon>
    </lineage>
</organism>
<keyword evidence="5 10" id="KW-0560">Oxidoreductase</keyword>
<evidence type="ECO:0000256" key="5">
    <source>
        <dbReference type="ARBA" id="ARBA00023002"/>
    </source>
</evidence>
<proteinExistence type="inferred from homology"/>
<evidence type="ECO:0000256" key="8">
    <source>
        <dbReference type="ARBA" id="ARBA00023194"/>
    </source>
</evidence>
<name>A0A1C5J6K8_9ACTN</name>
<dbReference type="Pfam" id="PF00067">
    <property type="entry name" value="p450"/>
    <property type="match status" value="2"/>
</dbReference>
<evidence type="ECO:0000313" key="12">
    <source>
        <dbReference type="Proteomes" id="UP000198210"/>
    </source>
</evidence>
<evidence type="ECO:0000256" key="7">
    <source>
        <dbReference type="ARBA" id="ARBA00023033"/>
    </source>
</evidence>
<dbReference type="InterPro" id="IPR017972">
    <property type="entry name" value="Cyt_P450_CS"/>
</dbReference>
<dbReference type="InterPro" id="IPR002397">
    <property type="entry name" value="Cyt_P450_B"/>
</dbReference>
<evidence type="ECO:0000256" key="6">
    <source>
        <dbReference type="ARBA" id="ARBA00023004"/>
    </source>
</evidence>
<protein>
    <submittedName>
        <fullName evidence="11">Cytochrome P450</fullName>
    </submittedName>
</protein>
<keyword evidence="4" id="KW-0521">NADP</keyword>
<dbReference type="PANTHER" id="PTHR46696">
    <property type="entry name" value="P450, PUTATIVE (EUROFUNG)-RELATED"/>
    <property type="match status" value="1"/>
</dbReference>
<keyword evidence="3 10" id="KW-0479">Metal-binding</keyword>
<dbReference type="EMBL" id="LT607751">
    <property type="protein sequence ID" value="SCG66214.1"/>
    <property type="molecule type" value="Genomic_DNA"/>
</dbReference>
<dbReference type="PRINTS" id="PR00359">
    <property type="entry name" value="BP450"/>
</dbReference>
<dbReference type="Proteomes" id="UP000198210">
    <property type="component" value="Chromosome I"/>
</dbReference>
<evidence type="ECO:0000256" key="2">
    <source>
        <dbReference type="ARBA" id="ARBA00022617"/>
    </source>
</evidence>
<gene>
    <name evidence="11" type="ORF">GA0074704_4178</name>
</gene>
<accession>A0A1C5J6K8</accession>
<evidence type="ECO:0000313" key="11">
    <source>
        <dbReference type="EMBL" id="SCG66214.1"/>
    </source>
</evidence>
<dbReference type="InterPro" id="IPR001128">
    <property type="entry name" value="Cyt_P450"/>
</dbReference>
<dbReference type="GO" id="GO:0005506">
    <property type="term" value="F:iron ion binding"/>
    <property type="evidence" value="ECO:0007669"/>
    <property type="project" value="InterPro"/>
</dbReference>
<keyword evidence="8" id="KW-0045">Antibiotic biosynthesis</keyword>
<dbReference type="PROSITE" id="PS00086">
    <property type="entry name" value="CYTOCHROME_P450"/>
    <property type="match status" value="1"/>
</dbReference>
<evidence type="ECO:0000256" key="3">
    <source>
        <dbReference type="ARBA" id="ARBA00022723"/>
    </source>
</evidence>
<sequence length="410" mass="44577">MQRCPIVLDRTGQDIHAEAARLRAQGPVAQVELPGGHLAWSITSYEVAKRVLTDPRFVKNGKKHWPPLMRGEVPPDWEMITWVMMDNVQTRDGAEHDRLRKLISHAFVPRRVQSARGHIEKLTNELLDDLAALPPGEVVDIKGRFTYALPASVILDLFGVPEEQRNSVLEGNIANSKTTNTGAEAEAIMVQWHAAMEELVATKRKEPGNDLTSLLIAQKEQDGAVLTDEEMVGTLHVMFGAGSETLGNVMAHAIVDLLSNPDQLNLVLSGEYGWDDVFAEAVRKDAAVAQLPFRYAAEDVEIGGVKIAQGDLVLIAYAGIGRDPEVHGASADQFDITRADKTNLSFGYGPHSCMGQSLAALQASIALPALFARFPDIRLAVPVEEIPPQGTFIMNGYGSLPVYLTAPSPA</sequence>
<evidence type="ECO:0000256" key="1">
    <source>
        <dbReference type="ARBA" id="ARBA00010617"/>
    </source>
</evidence>
<dbReference type="Gene3D" id="1.10.630.10">
    <property type="entry name" value="Cytochrome P450"/>
    <property type="match status" value="1"/>
</dbReference>
<keyword evidence="7 10" id="KW-0503">Monooxygenase</keyword>
<keyword evidence="12" id="KW-1185">Reference proteome</keyword>
<dbReference type="GO" id="GO:0020037">
    <property type="term" value="F:heme binding"/>
    <property type="evidence" value="ECO:0007669"/>
    <property type="project" value="InterPro"/>
</dbReference>
<comment type="pathway">
    <text evidence="9">Antibiotic biosynthesis; mycinamicin biosynthesis.</text>
</comment>
<dbReference type="GO" id="GO:0016705">
    <property type="term" value="F:oxidoreductase activity, acting on paired donors, with incorporation or reduction of molecular oxygen"/>
    <property type="evidence" value="ECO:0007669"/>
    <property type="project" value="InterPro"/>
</dbReference>
<evidence type="ECO:0000256" key="4">
    <source>
        <dbReference type="ARBA" id="ARBA00022857"/>
    </source>
</evidence>
<dbReference type="RefSeq" id="WP_088973852.1">
    <property type="nucleotide sequence ID" value="NZ_JBHLYF010000039.1"/>
</dbReference>
<keyword evidence="2 10" id="KW-0349">Heme</keyword>
<dbReference type="FunFam" id="1.10.630.10:FF:000018">
    <property type="entry name" value="Cytochrome P450 monooxygenase"/>
    <property type="match status" value="1"/>
</dbReference>
<evidence type="ECO:0000256" key="10">
    <source>
        <dbReference type="RuleBase" id="RU000461"/>
    </source>
</evidence>
<dbReference type="PANTHER" id="PTHR46696:SF1">
    <property type="entry name" value="CYTOCHROME P450 YJIB-RELATED"/>
    <property type="match status" value="1"/>
</dbReference>
<dbReference type="CDD" id="cd11029">
    <property type="entry name" value="CYP107-like"/>
    <property type="match status" value="1"/>
</dbReference>
<dbReference type="InterPro" id="IPR036396">
    <property type="entry name" value="Cyt_P450_sf"/>
</dbReference>
<reference evidence="11 12" key="1">
    <citation type="submission" date="2016-06" db="EMBL/GenBank/DDBJ databases">
        <authorList>
            <person name="Kjaerup R.B."/>
            <person name="Dalgaard T.S."/>
            <person name="Juul-Madsen H.R."/>
        </authorList>
    </citation>
    <scope>NUCLEOTIDE SEQUENCE [LARGE SCALE GENOMIC DNA]</scope>
    <source>
        <strain evidence="11 12">DSM 45097</strain>
    </source>
</reference>
<keyword evidence="6 10" id="KW-0408">Iron</keyword>
<dbReference type="SUPFAM" id="SSF48264">
    <property type="entry name" value="Cytochrome P450"/>
    <property type="match status" value="1"/>
</dbReference>
<dbReference type="GO" id="GO:0004497">
    <property type="term" value="F:monooxygenase activity"/>
    <property type="evidence" value="ECO:0007669"/>
    <property type="project" value="UniProtKB-KW"/>
</dbReference>
<dbReference type="GO" id="GO:0017000">
    <property type="term" value="P:antibiotic biosynthetic process"/>
    <property type="evidence" value="ECO:0007669"/>
    <property type="project" value="UniProtKB-KW"/>
</dbReference>
<comment type="similarity">
    <text evidence="1 10">Belongs to the cytochrome P450 family.</text>
</comment>
<evidence type="ECO:0000256" key="9">
    <source>
        <dbReference type="ARBA" id="ARBA00060683"/>
    </source>
</evidence>
<dbReference type="AlphaFoldDB" id="A0A1C5J6K8"/>